<dbReference type="Proteomes" id="UP001241092">
    <property type="component" value="Chromosome"/>
</dbReference>
<reference evidence="4" key="1">
    <citation type="submission" date="2023-03" db="EMBL/GenBank/DDBJ databases">
        <title>Draft genome sequence of a Mycolicibacterium mageritense strain H4_3_1 isolated from a hybrid biological-inorganic system reactor.</title>
        <authorList>
            <person name="Feng X."/>
            <person name="Kazama D."/>
            <person name="Sato K."/>
            <person name="Kobayashi H."/>
        </authorList>
    </citation>
    <scope>NUCLEOTIDE SEQUENCE</scope>
    <source>
        <strain evidence="4">H4_3_1</strain>
    </source>
</reference>
<gene>
    <name evidence="4" type="ORF">hbim_05623</name>
</gene>
<dbReference type="Gene3D" id="1.10.357.10">
    <property type="entry name" value="Tetracycline Repressor, domain 2"/>
    <property type="match status" value="1"/>
</dbReference>
<dbReference type="PANTHER" id="PTHR30055:SF178">
    <property type="entry name" value="POSSIBLE TRANSCRIPTIONAL REGULATORY PROTEIN"/>
    <property type="match status" value="1"/>
</dbReference>
<dbReference type="InterPro" id="IPR009057">
    <property type="entry name" value="Homeodomain-like_sf"/>
</dbReference>
<evidence type="ECO:0000256" key="1">
    <source>
        <dbReference type="ARBA" id="ARBA00023125"/>
    </source>
</evidence>
<dbReference type="AlphaFoldDB" id="A0AAI8TZY4"/>
<evidence type="ECO:0000313" key="4">
    <source>
        <dbReference type="EMBL" id="BDY31667.1"/>
    </source>
</evidence>
<dbReference type="Pfam" id="PF17929">
    <property type="entry name" value="TetR_C_34"/>
    <property type="match status" value="1"/>
</dbReference>
<sequence>MHIPSVMVGRVEPLTFKRARTAETKRARAAALMEAARSLALESGVAAVTLTAVADRAGVHHSAVRRYFDSHKDILLHLAAEGWGRWSAAVCASLAGPGPMSPRRVAEALVAGLADDPLFCDLLAYLPLHLEHEVQPEQVIKVKRQSYPAVISLAEAIERALPALGRQGAADVLSSATALAGTLWQVVHPPADLVDAYATEPAVPPEFDFEFVPTLTRLLTAMCVGLVESAS</sequence>
<dbReference type="InterPro" id="IPR041483">
    <property type="entry name" value="TetR_C_34"/>
</dbReference>
<protein>
    <recommendedName>
        <fullName evidence="3">HTH tetR-type domain-containing protein</fullName>
    </recommendedName>
</protein>
<proteinExistence type="predicted"/>
<evidence type="ECO:0000313" key="5">
    <source>
        <dbReference type="Proteomes" id="UP001241092"/>
    </source>
</evidence>
<feature type="DNA-binding region" description="H-T-H motif" evidence="2">
    <location>
        <begin position="49"/>
        <end position="68"/>
    </location>
</feature>
<dbReference type="GO" id="GO:0003700">
    <property type="term" value="F:DNA-binding transcription factor activity"/>
    <property type="evidence" value="ECO:0007669"/>
    <property type="project" value="TreeGrafter"/>
</dbReference>
<dbReference type="PANTHER" id="PTHR30055">
    <property type="entry name" value="HTH-TYPE TRANSCRIPTIONAL REGULATOR RUTR"/>
    <property type="match status" value="1"/>
</dbReference>
<dbReference type="GO" id="GO:0000976">
    <property type="term" value="F:transcription cis-regulatory region binding"/>
    <property type="evidence" value="ECO:0007669"/>
    <property type="project" value="TreeGrafter"/>
</dbReference>
<accession>A0AAI8TZY4</accession>
<feature type="domain" description="HTH tetR-type" evidence="3">
    <location>
        <begin position="26"/>
        <end position="86"/>
    </location>
</feature>
<dbReference type="Pfam" id="PF00440">
    <property type="entry name" value="TetR_N"/>
    <property type="match status" value="1"/>
</dbReference>
<dbReference type="PRINTS" id="PR00455">
    <property type="entry name" value="HTHTETR"/>
</dbReference>
<name>A0AAI8TZY4_MYCME</name>
<evidence type="ECO:0000259" key="3">
    <source>
        <dbReference type="PROSITE" id="PS50977"/>
    </source>
</evidence>
<keyword evidence="1 2" id="KW-0238">DNA-binding</keyword>
<dbReference type="PROSITE" id="PS50977">
    <property type="entry name" value="HTH_TETR_2"/>
    <property type="match status" value="1"/>
</dbReference>
<dbReference type="EMBL" id="AP027452">
    <property type="protein sequence ID" value="BDY31667.1"/>
    <property type="molecule type" value="Genomic_DNA"/>
</dbReference>
<dbReference type="SUPFAM" id="SSF46689">
    <property type="entry name" value="Homeodomain-like"/>
    <property type="match status" value="1"/>
</dbReference>
<organism evidence="4 5">
    <name type="scientific">Mycolicibacterium mageritense</name>
    <name type="common">Mycobacterium mageritense</name>
    <dbReference type="NCBI Taxonomy" id="53462"/>
    <lineage>
        <taxon>Bacteria</taxon>
        <taxon>Bacillati</taxon>
        <taxon>Actinomycetota</taxon>
        <taxon>Actinomycetes</taxon>
        <taxon>Mycobacteriales</taxon>
        <taxon>Mycobacteriaceae</taxon>
        <taxon>Mycolicibacterium</taxon>
    </lineage>
</organism>
<dbReference type="InterPro" id="IPR050109">
    <property type="entry name" value="HTH-type_TetR-like_transc_reg"/>
</dbReference>
<evidence type="ECO:0000256" key="2">
    <source>
        <dbReference type="PROSITE-ProRule" id="PRU00335"/>
    </source>
</evidence>
<dbReference type="InterPro" id="IPR001647">
    <property type="entry name" value="HTH_TetR"/>
</dbReference>